<protein>
    <recommendedName>
        <fullName evidence="3">Class I SAM-dependent methyltransferase</fullName>
    </recommendedName>
</protein>
<proteinExistence type="predicted"/>
<dbReference type="RefSeq" id="WP_329774234.1">
    <property type="nucleotide sequence ID" value="NZ_JAYDYW010000004.1"/>
</dbReference>
<accession>A0ABU7G0M8</accession>
<comment type="caution">
    <text evidence="1">The sequence shown here is derived from an EMBL/GenBank/DDBJ whole genome shotgun (WGS) entry which is preliminary data.</text>
</comment>
<reference evidence="2" key="1">
    <citation type="submission" date="2023-07" db="EMBL/GenBank/DDBJ databases">
        <title>Draft genome sequence of Agarivorans aestuarii strain ZMCS4, a CAZymes producing bacteria isolated from the marine brown algae Clodostephus spongiosus.</title>
        <authorList>
            <person name="Lorente B."/>
            <person name="Cabral C."/>
            <person name="Frias J."/>
            <person name="Faria J."/>
            <person name="Toubarro D."/>
        </authorList>
    </citation>
    <scope>NUCLEOTIDE SEQUENCE [LARGE SCALE GENOMIC DNA]</scope>
    <source>
        <strain evidence="2">ZMCS4</strain>
    </source>
</reference>
<dbReference type="EMBL" id="JAYDYW010000004">
    <property type="protein sequence ID" value="MEE1672815.1"/>
    <property type="molecule type" value="Genomic_DNA"/>
</dbReference>
<evidence type="ECO:0000313" key="2">
    <source>
        <dbReference type="Proteomes" id="UP001310248"/>
    </source>
</evidence>
<gene>
    <name evidence="1" type="ORF">SNR37_002225</name>
</gene>
<dbReference type="SUPFAM" id="SSF53335">
    <property type="entry name" value="S-adenosyl-L-methionine-dependent methyltransferases"/>
    <property type="match status" value="1"/>
</dbReference>
<name>A0ABU7G0M8_9ALTE</name>
<evidence type="ECO:0008006" key="3">
    <source>
        <dbReference type="Google" id="ProtNLM"/>
    </source>
</evidence>
<sequence>MNRNSKGSEPPFSTSEAYWEQRYASGRNSGVGSYKKFAKFKAEFINSIVEKYQLKSVIEFGCGDGNQLSLGRYPNYLGFDVSLTALALCKEKFLKDANKSFKHVSDYSNDKADLTLSLDVIYHLVENSVYEDYMKKLFEASTGYVIIYSSNFESDASDFSKHVKHRKFTDWVQNNCPGWTMIDTVKNIYPYTGNYKTGTLSDFFVFKKRVV</sequence>
<organism evidence="1 2">
    <name type="scientific">Agarivorans aestuarii</name>
    <dbReference type="NCBI Taxonomy" id="1563703"/>
    <lineage>
        <taxon>Bacteria</taxon>
        <taxon>Pseudomonadati</taxon>
        <taxon>Pseudomonadota</taxon>
        <taxon>Gammaproteobacteria</taxon>
        <taxon>Alteromonadales</taxon>
        <taxon>Alteromonadaceae</taxon>
        <taxon>Agarivorans</taxon>
    </lineage>
</organism>
<evidence type="ECO:0000313" key="1">
    <source>
        <dbReference type="EMBL" id="MEE1672815.1"/>
    </source>
</evidence>
<keyword evidence="2" id="KW-1185">Reference proteome</keyword>
<dbReference type="InterPro" id="IPR029063">
    <property type="entry name" value="SAM-dependent_MTases_sf"/>
</dbReference>
<dbReference type="Gene3D" id="3.40.50.150">
    <property type="entry name" value="Vaccinia Virus protein VP39"/>
    <property type="match status" value="1"/>
</dbReference>
<dbReference type="Proteomes" id="UP001310248">
    <property type="component" value="Unassembled WGS sequence"/>
</dbReference>